<dbReference type="EMBL" id="CAJOBD010006959">
    <property type="protein sequence ID" value="CAF4075054.1"/>
    <property type="molecule type" value="Genomic_DNA"/>
</dbReference>
<dbReference type="InterPro" id="IPR001810">
    <property type="entry name" value="F-box_dom"/>
</dbReference>
<protein>
    <recommendedName>
        <fullName evidence="1">F-box domain-containing protein</fullName>
    </recommendedName>
</protein>
<evidence type="ECO:0000313" key="4">
    <source>
        <dbReference type="Proteomes" id="UP000663864"/>
    </source>
</evidence>
<sequence length="83" mass="9958">MQRTKRQKNDMVQVSNSNKKQKLENEITIINSNKYCLEELANEILYEIFEYLDGYDIYKGFYKLNNRFQNLSINSNILTKINI</sequence>
<comment type="caution">
    <text evidence="2">The sequence shown here is derived from an EMBL/GenBank/DDBJ whole genome shotgun (WGS) entry which is preliminary data.</text>
</comment>
<dbReference type="Proteomes" id="UP000663836">
    <property type="component" value="Unassembled WGS sequence"/>
</dbReference>
<dbReference type="Proteomes" id="UP000663864">
    <property type="component" value="Unassembled WGS sequence"/>
</dbReference>
<dbReference type="AlphaFoldDB" id="A0A815PS71"/>
<gene>
    <name evidence="3" type="ORF">JBS370_LOCUS30377</name>
    <name evidence="2" type="ORF">ZHD862_LOCUS35337</name>
</gene>
<accession>A0A815PS71</accession>
<feature type="domain" description="F-box" evidence="1">
    <location>
        <begin position="34"/>
        <end position="81"/>
    </location>
</feature>
<proteinExistence type="predicted"/>
<dbReference type="PROSITE" id="PS50181">
    <property type="entry name" value="FBOX"/>
    <property type="match status" value="1"/>
</dbReference>
<evidence type="ECO:0000313" key="3">
    <source>
        <dbReference type="EMBL" id="CAF4075054.1"/>
    </source>
</evidence>
<reference evidence="2" key="1">
    <citation type="submission" date="2021-02" db="EMBL/GenBank/DDBJ databases">
        <authorList>
            <person name="Nowell W R."/>
        </authorList>
    </citation>
    <scope>NUCLEOTIDE SEQUENCE</scope>
</reference>
<evidence type="ECO:0000259" key="1">
    <source>
        <dbReference type="PROSITE" id="PS50181"/>
    </source>
</evidence>
<organism evidence="2 4">
    <name type="scientific">Rotaria sordida</name>
    <dbReference type="NCBI Taxonomy" id="392033"/>
    <lineage>
        <taxon>Eukaryota</taxon>
        <taxon>Metazoa</taxon>
        <taxon>Spiralia</taxon>
        <taxon>Gnathifera</taxon>
        <taxon>Rotifera</taxon>
        <taxon>Eurotatoria</taxon>
        <taxon>Bdelloidea</taxon>
        <taxon>Philodinida</taxon>
        <taxon>Philodinidae</taxon>
        <taxon>Rotaria</taxon>
    </lineage>
</organism>
<dbReference type="EMBL" id="CAJNOT010005006">
    <property type="protein sequence ID" value="CAF1452622.1"/>
    <property type="molecule type" value="Genomic_DNA"/>
</dbReference>
<name>A0A815PS71_9BILA</name>
<evidence type="ECO:0000313" key="2">
    <source>
        <dbReference type="EMBL" id="CAF1452622.1"/>
    </source>
</evidence>